<protein>
    <submittedName>
        <fullName evidence="2">Uncharacterized protein</fullName>
    </submittedName>
</protein>
<evidence type="ECO:0000313" key="3">
    <source>
        <dbReference type="Proteomes" id="UP000231279"/>
    </source>
</evidence>
<feature type="compositionally biased region" description="Basic and acidic residues" evidence="1">
    <location>
        <begin position="198"/>
        <end position="207"/>
    </location>
</feature>
<dbReference type="STRING" id="429701.A0A2G9IAI0"/>
<organism evidence="2 3">
    <name type="scientific">Handroanthus impetiginosus</name>
    <dbReference type="NCBI Taxonomy" id="429701"/>
    <lineage>
        <taxon>Eukaryota</taxon>
        <taxon>Viridiplantae</taxon>
        <taxon>Streptophyta</taxon>
        <taxon>Embryophyta</taxon>
        <taxon>Tracheophyta</taxon>
        <taxon>Spermatophyta</taxon>
        <taxon>Magnoliopsida</taxon>
        <taxon>eudicotyledons</taxon>
        <taxon>Gunneridae</taxon>
        <taxon>Pentapetalae</taxon>
        <taxon>asterids</taxon>
        <taxon>lamiids</taxon>
        <taxon>Lamiales</taxon>
        <taxon>Bignoniaceae</taxon>
        <taxon>Crescentiina</taxon>
        <taxon>Tabebuia alliance</taxon>
        <taxon>Handroanthus</taxon>
    </lineage>
</organism>
<evidence type="ECO:0000256" key="1">
    <source>
        <dbReference type="SAM" id="MobiDB-lite"/>
    </source>
</evidence>
<keyword evidence="3" id="KW-1185">Reference proteome</keyword>
<dbReference type="PANTHER" id="PTHR33924:SF1">
    <property type="entry name" value="DNA-DIRECTED RNA POLYMERASE SUBUNIT BETA"/>
    <property type="match status" value="1"/>
</dbReference>
<dbReference type="EMBL" id="NKXS01000051">
    <property type="protein sequence ID" value="PIN26754.1"/>
    <property type="molecule type" value="Genomic_DNA"/>
</dbReference>
<feature type="region of interest" description="Disordered" evidence="1">
    <location>
        <begin position="195"/>
        <end position="215"/>
    </location>
</feature>
<gene>
    <name evidence="2" type="ORF">CDL12_00473</name>
</gene>
<evidence type="ECO:0000313" key="2">
    <source>
        <dbReference type="EMBL" id="PIN26754.1"/>
    </source>
</evidence>
<accession>A0A2G9IAI0</accession>
<dbReference type="Proteomes" id="UP000231279">
    <property type="component" value="Unassembled WGS sequence"/>
</dbReference>
<dbReference type="PANTHER" id="PTHR33924">
    <property type="entry name" value="CATION-TRANSPORTING ATPASE"/>
    <property type="match status" value="1"/>
</dbReference>
<proteinExistence type="predicted"/>
<dbReference type="AlphaFoldDB" id="A0A2G9IAI0"/>
<reference evidence="3" key="1">
    <citation type="journal article" date="2018" name="Gigascience">
        <title>Genome assembly of the Pink Ipe (Handroanthus impetiginosus, Bignoniaceae), a highly valued, ecologically keystone Neotropical timber forest tree.</title>
        <authorList>
            <person name="Silva-Junior O.B."/>
            <person name="Grattapaglia D."/>
            <person name="Novaes E."/>
            <person name="Collevatti R.G."/>
        </authorList>
    </citation>
    <scope>NUCLEOTIDE SEQUENCE [LARGE SCALE GENOMIC DNA]</scope>
    <source>
        <strain evidence="3">cv. UFG-1</strain>
    </source>
</reference>
<sequence>MAEGNISDGLSKSRPVLGDLTNRIGKRGFSGREKNNIQSSDFNDKDVTKRFCVSPRPCTEINSLKGNVISGISRIPTENREPNVPLGSGSAASKSSIDVEANCDDCRGSNRHNVVIGDSKVPGANKDIQILNLIGEDVVSQSVNELDVVNNAQLNYHNLLDLSKGDAIQSVNVEANDKLDDRFCADTSRTVSETNGDCLRDGEHSDAGELNISPEGTQSDINYHHSDMDDHDADNFVLSQSGSIDCMILPESQESRVFGIDRSTKTKEGECAYVSEGIESIKTCQCSFCTKAAYIWLDLHQQDIKARVSAIKKSQKEARILAERSCRVKGTEKQVAQSFGRVSKLESHLTYQWKTLFQRMAEIWEEEGSQLEASLIPLNQLREKCKTDLELINAKQSEKH</sequence>
<comment type="caution">
    <text evidence="2">The sequence shown here is derived from an EMBL/GenBank/DDBJ whole genome shotgun (WGS) entry which is preliminary data.</text>
</comment>
<dbReference type="OrthoDB" id="1907176at2759"/>
<feature type="region of interest" description="Disordered" evidence="1">
    <location>
        <begin position="1"/>
        <end position="41"/>
    </location>
</feature>
<name>A0A2G9IAI0_9LAMI</name>